<protein>
    <submittedName>
        <fullName evidence="2">Uncharacterized protein</fullName>
    </submittedName>
</protein>
<name>A0A0E4BP45_9BRAD</name>
<evidence type="ECO:0000313" key="2">
    <source>
        <dbReference type="EMBL" id="BAR56444.1"/>
    </source>
</evidence>
<evidence type="ECO:0000256" key="1">
    <source>
        <dbReference type="SAM" id="MobiDB-lite"/>
    </source>
</evidence>
<evidence type="ECO:0000313" key="3">
    <source>
        <dbReference type="Proteomes" id="UP000063308"/>
    </source>
</evidence>
<reference evidence="2 3" key="1">
    <citation type="submission" date="2014-11" db="EMBL/GenBank/DDBJ databases">
        <title>Symbiosis island explosion on the genome of extra-slow-growing strains of soybean bradyrhizobia with massive insertion sequences.</title>
        <authorList>
            <person name="Iida T."/>
            <person name="Minamisawa K."/>
        </authorList>
    </citation>
    <scope>NUCLEOTIDE SEQUENCE [LARGE SCALE GENOMIC DNA]</scope>
    <source>
        <strain evidence="2 3">NK6</strain>
    </source>
</reference>
<accession>A0A0E4BP45</accession>
<dbReference type="AlphaFoldDB" id="A0A0E4BP45"/>
<feature type="region of interest" description="Disordered" evidence="1">
    <location>
        <begin position="1"/>
        <end position="31"/>
    </location>
</feature>
<dbReference type="EMBL" id="AP014685">
    <property type="protein sequence ID" value="BAR56444.1"/>
    <property type="molecule type" value="Genomic_DNA"/>
</dbReference>
<gene>
    <name evidence="2" type="ORF">NK6_3266</name>
</gene>
<dbReference type="Proteomes" id="UP000063308">
    <property type="component" value="Chromosome"/>
</dbReference>
<feature type="compositionally biased region" description="Basic and acidic residues" evidence="1">
    <location>
        <begin position="15"/>
        <end position="31"/>
    </location>
</feature>
<sequence>MTSFGRTTKMPPVRFPDELERTGAKEGWRRR</sequence>
<proteinExistence type="predicted"/>
<organism evidence="2 3">
    <name type="scientific">Bradyrhizobium diazoefficiens</name>
    <dbReference type="NCBI Taxonomy" id="1355477"/>
    <lineage>
        <taxon>Bacteria</taxon>
        <taxon>Pseudomonadati</taxon>
        <taxon>Pseudomonadota</taxon>
        <taxon>Alphaproteobacteria</taxon>
        <taxon>Hyphomicrobiales</taxon>
        <taxon>Nitrobacteraceae</taxon>
        <taxon>Bradyrhizobium</taxon>
    </lineage>
</organism>